<dbReference type="Proteomes" id="UP000578449">
    <property type="component" value="Unassembled WGS sequence"/>
</dbReference>
<evidence type="ECO:0000313" key="2">
    <source>
        <dbReference type="Proteomes" id="UP000578449"/>
    </source>
</evidence>
<keyword evidence="2" id="KW-1185">Reference proteome</keyword>
<proteinExistence type="predicted"/>
<gene>
    <name evidence="1" type="ORF">HNP84_008248</name>
</gene>
<accession>A0A840PAS8</accession>
<name>A0A840PAS8_9ACTN</name>
<dbReference type="RefSeq" id="WP_185055362.1">
    <property type="nucleotide sequence ID" value="NZ_BAABIX010000019.1"/>
</dbReference>
<sequence length="58" mass="5713">MGGDRGGDVLGVAVHAAQGVGGERALELAQALTELQAMLQACCPPGDRPSGIRPPGCG</sequence>
<evidence type="ECO:0000313" key="1">
    <source>
        <dbReference type="EMBL" id="MBB5138494.1"/>
    </source>
</evidence>
<dbReference type="AlphaFoldDB" id="A0A840PAS8"/>
<reference evidence="1 2" key="1">
    <citation type="submission" date="2020-08" db="EMBL/GenBank/DDBJ databases">
        <title>Genomic Encyclopedia of Type Strains, Phase IV (KMG-IV): sequencing the most valuable type-strain genomes for metagenomic binning, comparative biology and taxonomic classification.</title>
        <authorList>
            <person name="Goeker M."/>
        </authorList>
    </citation>
    <scope>NUCLEOTIDE SEQUENCE [LARGE SCALE GENOMIC DNA]</scope>
    <source>
        <strain evidence="1 2">DSM 45615</strain>
    </source>
</reference>
<organism evidence="1 2">
    <name type="scientific">Thermocatellispora tengchongensis</name>
    <dbReference type="NCBI Taxonomy" id="1073253"/>
    <lineage>
        <taxon>Bacteria</taxon>
        <taxon>Bacillati</taxon>
        <taxon>Actinomycetota</taxon>
        <taxon>Actinomycetes</taxon>
        <taxon>Streptosporangiales</taxon>
        <taxon>Streptosporangiaceae</taxon>
        <taxon>Thermocatellispora</taxon>
    </lineage>
</organism>
<dbReference type="EMBL" id="JACHGN010000023">
    <property type="protein sequence ID" value="MBB5138494.1"/>
    <property type="molecule type" value="Genomic_DNA"/>
</dbReference>
<protein>
    <submittedName>
        <fullName evidence="1">Uncharacterized protein</fullName>
    </submittedName>
</protein>
<comment type="caution">
    <text evidence="1">The sequence shown here is derived from an EMBL/GenBank/DDBJ whole genome shotgun (WGS) entry which is preliminary data.</text>
</comment>